<dbReference type="InterPro" id="IPR050725">
    <property type="entry name" value="CysQ/Inositol_MonoPase"/>
</dbReference>
<comment type="cofactor">
    <cofactor evidence="1">
        <name>Mg(2+)</name>
        <dbReference type="ChEBI" id="CHEBI:18420"/>
    </cofactor>
</comment>
<feature type="binding site" evidence="1">
    <location>
        <position position="86"/>
    </location>
    <ligand>
        <name>Mg(2+)</name>
        <dbReference type="ChEBI" id="CHEBI:18420"/>
        <label>1</label>
        <note>catalytic</note>
    </ligand>
</feature>
<dbReference type="GeneID" id="57577433"/>
<dbReference type="AlphaFoldDB" id="A0A3S5Y5E4"/>
<gene>
    <name evidence="3" type="primary">cysQ</name>
    <name evidence="3" type="ordered locus">REQ_17340</name>
</gene>
<dbReference type="Gene3D" id="3.40.190.80">
    <property type="match status" value="1"/>
</dbReference>
<accession>A0A3S5Y5E4</accession>
<dbReference type="GO" id="GO:0008441">
    <property type="term" value="F:3'(2'),5'-bisphosphate nucleotidase activity"/>
    <property type="evidence" value="ECO:0007669"/>
    <property type="project" value="TreeGrafter"/>
</dbReference>
<dbReference type="GO" id="GO:0046872">
    <property type="term" value="F:metal ion binding"/>
    <property type="evidence" value="ECO:0007669"/>
    <property type="project" value="UniProtKB-KW"/>
</dbReference>
<dbReference type="InterPro" id="IPR000760">
    <property type="entry name" value="Inositol_monophosphatase-like"/>
</dbReference>
<feature type="binding site" evidence="1">
    <location>
        <position position="89"/>
    </location>
    <ligand>
        <name>Mg(2+)</name>
        <dbReference type="ChEBI" id="CHEBI:18420"/>
        <label>1</label>
        <note>catalytic</note>
    </ligand>
</feature>
<dbReference type="CDD" id="cd01638">
    <property type="entry name" value="CysQ"/>
    <property type="match status" value="1"/>
</dbReference>
<protein>
    <submittedName>
        <fullName evidence="3">3'(2'),5'-bisphosphate nucleotidase CysQ</fullName>
    </submittedName>
</protein>
<evidence type="ECO:0000313" key="3">
    <source>
        <dbReference type="EMBL" id="CBH47802.1"/>
    </source>
</evidence>
<keyword evidence="1" id="KW-0460">Magnesium</keyword>
<dbReference type="Pfam" id="PF00459">
    <property type="entry name" value="Inositol_P"/>
    <property type="match status" value="1"/>
</dbReference>
<feature type="binding site" evidence="1">
    <location>
        <position position="68"/>
    </location>
    <ligand>
        <name>Mg(2+)</name>
        <dbReference type="ChEBI" id="CHEBI:18420"/>
        <label>1</label>
        <note>catalytic</note>
    </ligand>
</feature>
<dbReference type="Proteomes" id="UP001154400">
    <property type="component" value="Chromosome"/>
</dbReference>
<proteinExistence type="predicted"/>
<feature type="domain" description="DUF8021" evidence="2">
    <location>
        <begin position="260"/>
        <end position="367"/>
    </location>
</feature>
<dbReference type="PANTHER" id="PTHR43028">
    <property type="entry name" value="3'(2'),5'-BISPHOSPHATE NUCLEOTIDASE 1"/>
    <property type="match status" value="1"/>
</dbReference>
<dbReference type="Pfam" id="PF26061">
    <property type="entry name" value="DUF8021"/>
    <property type="match status" value="1"/>
</dbReference>
<evidence type="ECO:0000259" key="2">
    <source>
        <dbReference type="Pfam" id="PF26061"/>
    </source>
</evidence>
<dbReference type="RefSeq" id="WP_013415621.1">
    <property type="nucleotide sequence ID" value="NC_014659.1"/>
</dbReference>
<reference evidence="3" key="1">
    <citation type="journal article" date="2010" name="PLoS Genet.">
        <title>The genome of a pathogenic rhodococcus: cooptive virulence underpinned by key gene acquisitions.</title>
        <authorList>
            <person name="Letek M."/>
            <person name="Gonzalez P."/>
            <person name="Macarthur I."/>
            <person name="Rodriguez H."/>
            <person name="Freeman T.C."/>
            <person name="Valero-Rello A."/>
            <person name="Blanco M."/>
            <person name="Buckley T."/>
            <person name="Cherevach I."/>
            <person name="Fahey R."/>
            <person name="Hapeshi A."/>
            <person name="Holdstock J."/>
            <person name="Leadon D."/>
            <person name="Navas J."/>
            <person name="Ocampo A."/>
            <person name="Quail M.A."/>
            <person name="Sanders M."/>
            <person name="Scortti M.M."/>
            <person name="Prescott J.F."/>
            <person name="Fogarty U."/>
            <person name="Meijer W.G."/>
            <person name="Parkhill J."/>
            <person name="Bentley S.D."/>
            <person name="Vazquez-Boland J.A."/>
        </authorList>
    </citation>
    <scope>NUCLEOTIDE SEQUENCE [LARGE SCALE GENOMIC DNA]</scope>
    <source>
        <strain evidence="3 4">103S</strain>
    </source>
</reference>
<dbReference type="SUPFAM" id="SSF56655">
    <property type="entry name" value="Carbohydrate phosphatase"/>
    <property type="match status" value="1"/>
</dbReference>
<dbReference type="GO" id="GO:0000103">
    <property type="term" value="P:sulfate assimilation"/>
    <property type="evidence" value="ECO:0007669"/>
    <property type="project" value="TreeGrafter"/>
</dbReference>
<dbReference type="Gene3D" id="3.30.540.10">
    <property type="entry name" value="Fructose-1,6-Bisphosphatase, subunit A, domain 1"/>
    <property type="match status" value="1"/>
</dbReference>
<keyword evidence="1" id="KW-0479">Metal-binding</keyword>
<dbReference type="KEGG" id="req:REQ_17340"/>
<dbReference type="EMBL" id="FN563149">
    <property type="protein sequence ID" value="CBH47802.1"/>
    <property type="molecule type" value="Genomic_DNA"/>
</dbReference>
<organism evidence="3">
    <name type="scientific">Rhodococcus hoagii (strain 103S)</name>
    <name type="common">Rhodococcus equi</name>
    <dbReference type="NCBI Taxonomy" id="685727"/>
    <lineage>
        <taxon>Bacteria</taxon>
        <taxon>Bacillati</taxon>
        <taxon>Actinomycetota</taxon>
        <taxon>Actinomycetes</taxon>
        <taxon>Mycobacteriales</taxon>
        <taxon>Nocardiaceae</taxon>
        <taxon>Prescottella</taxon>
    </lineage>
</organism>
<feature type="binding site" evidence="1">
    <location>
        <position position="199"/>
    </location>
    <ligand>
        <name>Mg(2+)</name>
        <dbReference type="ChEBI" id="CHEBI:18420"/>
        <label>1</label>
        <note>catalytic</note>
    </ligand>
</feature>
<dbReference type="GO" id="GO:0050427">
    <property type="term" value="P:3'-phosphoadenosine 5'-phosphosulfate metabolic process"/>
    <property type="evidence" value="ECO:0007669"/>
    <property type="project" value="TreeGrafter"/>
</dbReference>
<name>A0A3S5Y5E4_RHOH1</name>
<evidence type="ECO:0000313" key="4">
    <source>
        <dbReference type="Proteomes" id="UP000006892"/>
    </source>
</evidence>
<sequence>MSTDVELAADLAERAGKLLLDLRVRELGETPLDKAAAKELGRRGDKAANVLLLDGLAAERPSDSVLSEESADDAARLDNERVWIIDPLDGSREYGLVGRSDWAVHVALWERGAGITAAAVAQPARGEVYVSGTARAVPSDRINPRILVSDSRPPAFVDALARRVGGTVEPMGSAGAKAMAVLRGDADAYVHAGGQWEWDSAAPVGVALAAGLHCSRIDGTPLRYNEPHPYLPDLLICRRDLAVPLLAGIAEETGGPTDSPRVAMAREYIDSLVTHDTSKVRLARHCHRYENGRRTGESGDEIRSMLETGGQYRPISAVRDVEFREWGTDVVARFLLDMNTGRDLLTVAITEHFSIPSAEIEAITAIIEPHP</sequence>
<dbReference type="PANTHER" id="PTHR43028:SF5">
    <property type="entry name" value="3'(2'),5'-BISPHOSPHATE NUCLEOTIDASE 1"/>
    <property type="match status" value="1"/>
</dbReference>
<evidence type="ECO:0000256" key="1">
    <source>
        <dbReference type="PIRSR" id="PIRSR600760-2"/>
    </source>
</evidence>
<dbReference type="InterPro" id="IPR058334">
    <property type="entry name" value="DUF8021"/>
</dbReference>
<feature type="binding site" evidence="1">
    <location>
        <position position="88"/>
    </location>
    <ligand>
        <name>Mg(2+)</name>
        <dbReference type="ChEBI" id="CHEBI:18420"/>
        <label>1</label>
        <note>catalytic</note>
    </ligand>
</feature>